<name>A0ABD3WSM3_SINWO</name>
<protein>
    <submittedName>
        <fullName evidence="1">Uncharacterized protein</fullName>
    </submittedName>
</protein>
<dbReference type="Proteomes" id="UP001634394">
    <property type="component" value="Unassembled WGS sequence"/>
</dbReference>
<evidence type="ECO:0000313" key="2">
    <source>
        <dbReference type="Proteomes" id="UP001634394"/>
    </source>
</evidence>
<feature type="non-terminal residue" evidence="1">
    <location>
        <position position="1"/>
    </location>
</feature>
<reference evidence="1 2" key="1">
    <citation type="submission" date="2024-11" db="EMBL/GenBank/DDBJ databases">
        <title>Chromosome-level genome assembly of the freshwater bivalve Anodonta woodiana.</title>
        <authorList>
            <person name="Chen X."/>
        </authorList>
    </citation>
    <scope>NUCLEOTIDE SEQUENCE [LARGE SCALE GENOMIC DNA]</scope>
    <source>
        <strain evidence="1">MN2024</strain>
        <tissue evidence="1">Gills</tissue>
    </source>
</reference>
<proteinExistence type="predicted"/>
<gene>
    <name evidence="1" type="ORF">ACJMK2_033670</name>
</gene>
<dbReference type="EMBL" id="JBJQND010000005">
    <property type="protein sequence ID" value="KAL3875752.1"/>
    <property type="molecule type" value="Genomic_DNA"/>
</dbReference>
<dbReference type="AlphaFoldDB" id="A0ABD3WSM3"/>
<keyword evidence="2" id="KW-1185">Reference proteome</keyword>
<organism evidence="1 2">
    <name type="scientific">Sinanodonta woodiana</name>
    <name type="common">Chinese pond mussel</name>
    <name type="synonym">Anodonta woodiana</name>
    <dbReference type="NCBI Taxonomy" id="1069815"/>
    <lineage>
        <taxon>Eukaryota</taxon>
        <taxon>Metazoa</taxon>
        <taxon>Spiralia</taxon>
        <taxon>Lophotrochozoa</taxon>
        <taxon>Mollusca</taxon>
        <taxon>Bivalvia</taxon>
        <taxon>Autobranchia</taxon>
        <taxon>Heteroconchia</taxon>
        <taxon>Palaeoheterodonta</taxon>
        <taxon>Unionida</taxon>
        <taxon>Unionoidea</taxon>
        <taxon>Unionidae</taxon>
        <taxon>Unioninae</taxon>
        <taxon>Sinanodonta</taxon>
    </lineage>
</organism>
<evidence type="ECO:0000313" key="1">
    <source>
        <dbReference type="EMBL" id="KAL3875752.1"/>
    </source>
</evidence>
<sequence>FLVPDKEKLRFLFPHGIATPKPPNKLNIDISIWIRFFYKNADMNSLNNMNLVK</sequence>
<feature type="non-terminal residue" evidence="1">
    <location>
        <position position="53"/>
    </location>
</feature>
<comment type="caution">
    <text evidence="1">The sequence shown here is derived from an EMBL/GenBank/DDBJ whole genome shotgun (WGS) entry which is preliminary data.</text>
</comment>
<accession>A0ABD3WSM3</accession>